<evidence type="ECO:0000256" key="1">
    <source>
        <dbReference type="SAM" id="Phobius"/>
    </source>
</evidence>
<gene>
    <name evidence="2" type="ORF">FZC79_03025</name>
</gene>
<feature type="transmembrane region" description="Helical" evidence="1">
    <location>
        <begin position="5"/>
        <end position="25"/>
    </location>
</feature>
<feature type="transmembrane region" description="Helical" evidence="1">
    <location>
        <begin position="37"/>
        <end position="62"/>
    </location>
</feature>
<accession>A0A5D4KL50</accession>
<protein>
    <submittedName>
        <fullName evidence="2">Uncharacterized protein</fullName>
    </submittedName>
</protein>
<sequence>MFRVFILLIGFGFSVSGGVTLIMYLNFLAAGLSFQDYFLFILGRVESYLLLAGIFLITISIYSPARKS</sequence>
<keyword evidence="1" id="KW-1133">Transmembrane helix</keyword>
<evidence type="ECO:0000313" key="3">
    <source>
        <dbReference type="Proteomes" id="UP000323317"/>
    </source>
</evidence>
<name>A0A5D4KL50_9BACI</name>
<comment type="caution">
    <text evidence="2">The sequence shown here is derived from an EMBL/GenBank/DDBJ whole genome shotgun (WGS) entry which is preliminary data.</text>
</comment>
<dbReference type="Pfam" id="PF26135">
    <property type="entry name" value="YuzI"/>
    <property type="match status" value="1"/>
</dbReference>
<proteinExistence type="predicted"/>
<evidence type="ECO:0000313" key="2">
    <source>
        <dbReference type="EMBL" id="TYR77898.1"/>
    </source>
</evidence>
<reference evidence="2 3" key="1">
    <citation type="submission" date="2019-08" db="EMBL/GenBank/DDBJ databases">
        <title>Bacillus genomes from the desert of Cuatro Cienegas, Coahuila.</title>
        <authorList>
            <person name="Olmedo-Alvarez G."/>
        </authorList>
    </citation>
    <scope>NUCLEOTIDE SEQUENCE [LARGE SCALE GENOMIC DNA]</scope>
    <source>
        <strain evidence="2 3">CH40_1T</strain>
    </source>
</reference>
<keyword evidence="1" id="KW-0812">Transmembrane</keyword>
<organism evidence="2 3">
    <name type="scientific">Rossellomorea vietnamensis</name>
    <dbReference type="NCBI Taxonomy" id="218284"/>
    <lineage>
        <taxon>Bacteria</taxon>
        <taxon>Bacillati</taxon>
        <taxon>Bacillota</taxon>
        <taxon>Bacilli</taxon>
        <taxon>Bacillales</taxon>
        <taxon>Bacillaceae</taxon>
        <taxon>Rossellomorea</taxon>
    </lineage>
</organism>
<dbReference type="Proteomes" id="UP000323317">
    <property type="component" value="Unassembled WGS sequence"/>
</dbReference>
<keyword evidence="1" id="KW-0472">Membrane</keyword>
<dbReference type="EMBL" id="VTEH01000001">
    <property type="protein sequence ID" value="TYR77898.1"/>
    <property type="molecule type" value="Genomic_DNA"/>
</dbReference>
<dbReference type="AlphaFoldDB" id="A0A5D4KL50"/>
<dbReference type="InterPro" id="IPR058887">
    <property type="entry name" value="YuzI-like"/>
</dbReference>